<proteinExistence type="predicted"/>
<comment type="caution">
    <text evidence="1">The sequence shown here is derived from an EMBL/GenBank/DDBJ whole genome shotgun (WGS) entry which is preliminary data.</text>
</comment>
<protein>
    <recommendedName>
        <fullName evidence="3">DUF932 domain-containing protein</fullName>
    </recommendedName>
</protein>
<dbReference type="STRING" id="1798542.A3F54_04085"/>
<organism evidence="1 2">
    <name type="scientific">Candidatus Kerfeldbacteria bacterium RIFCSPHIGHO2_12_FULL_48_17</name>
    <dbReference type="NCBI Taxonomy" id="1798542"/>
    <lineage>
        <taxon>Bacteria</taxon>
        <taxon>Candidatus Kerfeldiibacteriota</taxon>
    </lineage>
</organism>
<name>A0A1G2B077_9BACT</name>
<gene>
    <name evidence="1" type="ORF">A3F54_04085</name>
</gene>
<dbReference type="AlphaFoldDB" id="A0A1G2B077"/>
<reference evidence="1 2" key="1">
    <citation type="journal article" date="2016" name="Nat. Commun.">
        <title>Thousands of microbial genomes shed light on interconnected biogeochemical processes in an aquifer system.</title>
        <authorList>
            <person name="Anantharaman K."/>
            <person name="Brown C.T."/>
            <person name="Hug L.A."/>
            <person name="Sharon I."/>
            <person name="Castelle C.J."/>
            <person name="Probst A.J."/>
            <person name="Thomas B.C."/>
            <person name="Singh A."/>
            <person name="Wilkins M.J."/>
            <person name="Karaoz U."/>
            <person name="Brodie E.L."/>
            <person name="Williams K.H."/>
            <person name="Hubbard S.S."/>
            <person name="Banfield J.F."/>
        </authorList>
    </citation>
    <scope>NUCLEOTIDE SEQUENCE [LARGE SCALE GENOMIC DNA]</scope>
</reference>
<evidence type="ECO:0000313" key="1">
    <source>
        <dbReference type="EMBL" id="OGY82136.1"/>
    </source>
</evidence>
<dbReference type="Proteomes" id="UP000176952">
    <property type="component" value="Unassembled WGS sequence"/>
</dbReference>
<dbReference type="InterPro" id="IPR026325">
    <property type="entry name" value="DUF932"/>
</dbReference>
<evidence type="ECO:0008006" key="3">
    <source>
        <dbReference type="Google" id="ProtNLM"/>
    </source>
</evidence>
<accession>A0A1G2B077</accession>
<dbReference type="Pfam" id="PF06067">
    <property type="entry name" value="DUF932"/>
    <property type="match status" value="1"/>
</dbReference>
<dbReference type="EMBL" id="MHKD01000038">
    <property type="protein sequence ID" value="OGY82136.1"/>
    <property type="molecule type" value="Genomic_DNA"/>
</dbReference>
<evidence type="ECO:0000313" key="2">
    <source>
        <dbReference type="Proteomes" id="UP000176952"/>
    </source>
</evidence>
<sequence>MNIMKASNEWANRPDDERFESVQALHDHVVREREISRELRTPIDKLAAVADDGAVKIRGPHGHNASLTNWSFGQLAGRVSAPAGYLRTLPAELAAENINHGIKALSECHDAELDTNLLMAVNGGLEIRALNSDRYSRIWNSDITGRLLKLQADNGNWINPIAFKRNGEIGLGTPGIGTRIDNSVNRVIPEGMEPSGLYASDRDMFCFLVDESKTIEGSPQGLNRGFFVWNSEVGASSFGIMTFLYDMVCGNHIVWNAKNVMETRIRHVGVADEKAFRGLTIELQKYSDSSVSEIEATIASAKKYELGTTKDKALDSLFAIIAKKNLTDLSKKRATEALDTAEKRTDRYGNPYTLWAAVSGLTENSQKTGFMDERVKIDRAAGKLLEVAF</sequence>